<proteinExistence type="predicted"/>
<evidence type="ECO:0000313" key="2">
    <source>
        <dbReference type="EMBL" id="KLO14058.1"/>
    </source>
</evidence>
<keyword evidence="3" id="KW-1185">Reference proteome</keyword>
<organism evidence="2 3">
    <name type="scientific">Schizopora paradoxa</name>
    <dbReference type="NCBI Taxonomy" id="27342"/>
    <lineage>
        <taxon>Eukaryota</taxon>
        <taxon>Fungi</taxon>
        <taxon>Dikarya</taxon>
        <taxon>Basidiomycota</taxon>
        <taxon>Agaricomycotina</taxon>
        <taxon>Agaricomycetes</taxon>
        <taxon>Hymenochaetales</taxon>
        <taxon>Schizoporaceae</taxon>
        <taxon>Schizopora</taxon>
    </lineage>
</organism>
<name>A0A0H2RX93_9AGAM</name>
<reference evidence="2 3" key="1">
    <citation type="submission" date="2015-04" db="EMBL/GenBank/DDBJ databases">
        <title>Complete genome sequence of Schizopora paradoxa KUC8140, a cosmopolitan wood degrader in East Asia.</title>
        <authorList>
            <consortium name="DOE Joint Genome Institute"/>
            <person name="Min B."/>
            <person name="Park H."/>
            <person name="Jang Y."/>
            <person name="Kim J.-J."/>
            <person name="Kim K.H."/>
            <person name="Pangilinan J."/>
            <person name="Lipzen A."/>
            <person name="Riley R."/>
            <person name="Grigoriev I.V."/>
            <person name="Spatafora J.W."/>
            <person name="Choi I.-G."/>
        </authorList>
    </citation>
    <scope>NUCLEOTIDE SEQUENCE [LARGE SCALE GENOMIC DNA]</scope>
    <source>
        <strain evidence="2 3">KUC8140</strain>
    </source>
</reference>
<dbReference type="AlphaFoldDB" id="A0A0H2RX93"/>
<dbReference type="Proteomes" id="UP000053477">
    <property type="component" value="Unassembled WGS sequence"/>
</dbReference>
<accession>A0A0H2RX93</accession>
<evidence type="ECO:0000256" key="1">
    <source>
        <dbReference type="SAM" id="MobiDB-lite"/>
    </source>
</evidence>
<evidence type="ECO:0000313" key="3">
    <source>
        <dbReference type="Proteomes" id="UP000053477"/>
    </source>
</evidence>
<sequence>MFWHKFAPEVVPEVVPEARVAESFIQHLVVTLRCPNLKFKLQLATAIGSANRTQPALALSQTGSRHEADGTDDSSELSSLDETLPLALTPPRIVRSNALESPNTQAGTLPVQNAISERDWRFFTSVTTGVFEELGEGTPPASLDVQAASNNSNGTIQTEVENTIVSVADEGNPVRVRSTRILMVGGRPRRCFVNSDFSHAIPPTITATGSESLDTGASASLPGRLESLDMQQSNETPSPVYDACVWLGLALPPACFISRMIRPVPVTQNAGRESVSTVFQALLSDTMKDSVRSLLSGLIHQEGLYLSSSRVPIHPRGHFDSTEYGFETLCPIRDVLQSPLQVQECDEGFPETIQLRQLYAIPQDQPIFVFYIGLNTTLQLPTQDAAIPVPATTPGATPTNVIVEAPGQAIAEETNTSSTQDELSEDVQSYLDEKFPEEFSDLTNLRAHTTFYGSAYSAIQRVRLAKSVLTSLKLTNATKVHDGTLQESDGQTVTVSVKMEDVAKWLGWTLHLYRNNKTFTKTAFEVWKKLTKVNLTEKDLLSDDDVTLMNQLDVMFKEGCRFIPPDGEDSLMLSVSQRLILEKSKKKLAKLLHDTEMVHGKATLHDVPDNQKPF</sequence>
<feature type="region of interest" description="Disordered" evidence="1">
    <location>
        <begin position="57"/>
        <end position="82"/>
    </location>
</feature>
<gene>
    <name evidence="2" type="ORF">SCHPADRAFT_939840</name>
</gene>
<dbReference type="InParanoid" id="A0A0H2RX93"/>
<protein>
    <submittedName>
        <fullName evidence="2">Uncharacterized protein</fullName>
    </submittedName>
</protein>
<dbReference type="EMBL" id="KQ085949">
    <property type="protein sequence ID" value="KLO14058.1"/>
    <property type="molecule type" value="Genomic_DNA"/>
</dbReference>